<evidence type="ECO:0000256" key="1">
    <source>
        <dbReference type="SAM" id="MobiDB-lite"/>
    </source>
</evidence>
<dbReference type="EMBL" id="KZ679677">
    <property type="protein sequence ID" value="PTB57602.1"/>
    <property type="molecule type" value="Genomic_DNA"/>
</dbReference>
<protein>
    <submittedName>
        <fullName evidence="2">Uncharacterized protein</fullName>
    </submittedName>
</protein>
<keyword evidence="3" id="KW-1185">Reference proteome</keyword>
<gene>
    <name evidence="2" type="ORF">M431DRAFT_345027</name>
</gene>
<evidence type="ECO:0000313" key="2">
    <source>
        <dbReference type="EMBL" id="PTB57602.1"/>
    </source>
</evidence>
<proteinExistence type="predicted"/>
<sequence>MRLRYHVASDGSNQQCTEQASEQPFDFYQGDPGHKQMGPGTSNTLYPVHAAILFVGTNKTEQLAGHVVSQAFYDRKGQKMEGERKTAKNVRDEMSRGRVMDEILVREPATGKLRGPFFPVCLFLSGLSLSLISSWSDLRFFGTDDGARNMGSAIRQQIQRRACTCTCTRSGRWTPGSGQSAVRACQLYLCSRSLLVTELVP</sequence>
<organism evidence="2 3">
    <name type="scientific">Trichoderma harzianum CBS 226.95</name>
    <dbReference type="NCBI Taxonomy" id="983964"/>
    <lineage>
        <taxon>Eukaryota</taxon>
        <taxon>Fungi</taxon>
        <taxon>Dikarya</taxon>
        <taxon>Ascomycota</taxon>
        <taxon>Pezizomycotina</taxon>
        <taxon>Sordariomycetes</taxon>
        <taxon>Hypocreomycetidae</taxon>
        <taxon>Hypocreales</taxon>
        <taxon>Hypocreaceae</taxon>
        <taxon>Trichoderma</taxon>
    </lineage>
</organism>
<accession>A0A2T4AKP6</accession>
<dbReference type="Proteomes" id="UP000241690">
    <property type="component" value="Unassembled WGS sequence"/>
</dbReference>
<feature type="region of interest" description="Disordered" evidence="1">
    <location>
        <begin position="1"/>
        <end position="20"/>
    </location>
</feature>
<reference evidence="2 3" key="1">
    <citation type="submission" date="2016-07" db="EMBL/GenBank/DDBJ databases">
        <title>Multiple horizontal gene transfer events from other fungi enriched the ability of initially mycotrophic Trichoderma (Ascomycota) to feed on dead plant biomass.</title>
        <authorList>
            <consortium name="DOE Joint Genome Institute"/>
            <person name="Aerts A."/>
            <person name="Atanasova L."/>
            <person name="Chenthamara K."/>
            <person name="Zhang J."/>
            <person name="Grujic M."/>
            <person name="Henrissat B."/>
            <person name="Kuo A."/>
            <person name="Salamov A."/>
            <person name="Lipzen A."/>
            <person name="Labutti K."/>
            <person name="Barry K."/>
            <person name="Miao Y."/>
            <person name="Rahimi M.J."/>
            <person name="Shen Q."/>
            <person name="Grigoriev I.V."/>
            <person name="Kubicek C.P."/>
            <person name="Druzhinina I.S."/>
        </authorList>
    </citation>
    <scope>NUCLEOTIDE SEQUENCE [LARGE SCALE GENOMIC DNA]</scope>
    <source>
        <strain evidence="2 3">CBS 226.95</strain>
    </source>
</reference>
<dbReference type="AlphaFoldDB" id="A0A2T4AKP6"/>
<dbReference type="RefSeq" id="XP_024777279.1">
    <property type="nucleotide sequence ID" value="XM_024914442.1"/>
</dbReference>
<evidence type="ECO:0000313" key="3">
    <source>
        <dbReference type="Proteomes" id="UP000241690"/>
    </source>
</evidence>
<feature type="compositionally biased region" description="Polar residues" evidence="1">
    <location>
        <begin position="10"/>
        <end position="20"/>
    </location>
</feature>
<name>A0A2T4AKP6_TRIHA</name>
<dbReference type="GeneID" id="36623007"/>